<reference evidence="2 3" key="1">
    <citation type="submission" date="2016-11" db="EMBL/GenBank/DDBJ databases">
        <title>Whole genomes of Flavobacteriaceae.</title>
        <authorList>
            <person name="Stine C."/>
            <person name="Li C."/>
            <person name="Tadesse D."/>
        </authorList>
    </citation>
    <scope>NUCLEOTIDE SEQUENCE [LARGE SCALE GENOMIC DNA]</scope>
    <source>
        <strain evidence="2 3">CCUG 60112</strain>
    </source>
</reference>
<keyword evidence="1" id="KW-0732">Signal</keyword>
<evidence type="ECO:0000313" key="2">
    <source>
        <dbReference type="EMBL" id="OXB04759.1"/>
    </source>
</evidence>
<dbReference type="EMBL" id="MUHD01000030">
    <property type="protein sequence ID" value="OXB04759.1"/>
    <property type="molecule type" value="Genomic_DNA"/>
</dbReference>
<evidence type="ECO:0000256" key="1">
    <source>
        <dbReference type="SAM" id="SignalP"/>
    </source>
</evidence>
<sequence length="111" mass="12696">MFFLKLQIKLIIIVFLLCSCTHNKFSGYVYDFDTGKPIQNVVVNINGNSTSTDSIGYFEIEANINSDCVISLKRQGYVIRTMFRKPDFLGKSKNSKIKKSTIYMFKSDSDL</sequence>
<name>A0ABX4CRV0_9FLAO</name>
<dbReference type="SUPFAM" id="SSF49464">
    <property type="entry name" value="Carboxypeptidase regulatory domain-like"/>
    <property type="match status" value="1"/>
</dbReference>
<feature type="signal peptide" evidence="1">
    <location>
        <begin position="1"/>
        <end position="24"/>
    </location>
</feature>
<evidence type="ECO:0008006" key="4">
    <source>
        <dbReference type="Google" id="ProtNLM"/>
    </source>
</evidence>
<accession>A0ABX4CRV0</accession>
<feature type="chain" id="PRO_5045107629" description="CarboxypepD_reg-like domain-containing protein" evidence="1">
    <location>
        <begin position="25"/>
        <end position="111"/>
    </location>
</feature>
<dbReference type="PROSITE" id="PS51257">
    <property type="entry name" value="PROKAR_LIPOPROTEIN"/>
    <property type="match status" value="1"/>
</dbReference>
<keyword evidence="3" id="KW-1185">Reference proteome</keyword>
<gene>
    <name evidence="2" type="ORF">B0A81_16480</name>
</gene>
<organism evidence="2 3">
    <name type="scientific">Flavobacterium plurextorum</name>
    <dbReference type="NCBI Taxonomy" id="1114867"/>
    <lineage>
        <taxon>Bacteria</taxon>
        <taxon>Pseudomonadati</taxon>
        <taxon>Bacteroidota</taxon>
        <taxon>Flavobacteriia</taxon>
        <taxon>Flavobacteriales</taxon>
        <taxon>Flavobacteriaceae</taxon>
        <taxon>Flavobacterium</taxon>
    </lineage>
</organism>
<protein>
    <recommendedName>
        <fullName evidence="4">CarboxypepD_reg-like domain-containing protein</fullName>
    </recommendedName>
</protein>
<comment type="caution">
    <text evidence="2">The sequence shown here is derived from an EMBL/GenBank/DDBJ whole genome shotgun (WGS) entry which is preliminary data.</text>
</comment>
<proteinExistence type="predicted"/>
<dbReference type="Gene3D" id="2.60.40.1120">
    <property type="entry name" value="Carboxypeptidase-like, regulatory domain"/>
    <property type="match status" value="1"/>
</dbReference>
<dbReference type="InterPro" id="IPR008969">
    <property type="entry name" value="CarboxyPept-like_regulatory"/>
</dbReference>
<evidence type="ECO:0000313" key="3">
    <source>
        <dbReference type="Proteomes" id="UP000198381"/>
    </source>
</evidence>
<dbReference type="Proteomes" id="UP000198381">
    <property type="component" value="Unassembled WGS sequence"/>
</dbReference>